<keyword evidence="4" id="KW-0560">Oxidoreductase</keyword>
<evidence type="ECO:0000313" key="6">
    <source>
        <dbReference type="EMBL" id="ANY87591.1"/>
    </source>
</evidence>
<comment type="cofactor">
    <cofactor evidence="1">
        <name>FAD</name>
        <dbReference type="ChEBI" id="CHEBI:57692"/>
    </cofactor>
</comment>
<evidence type="ECO:0000256" key="2">
    <source>
        <dbReference type="ARBA" id="ARBA00022630"/>
    </source>
</evidence>
<dbReference type="InterPro" id="IPR036188">
    <property type="entry name" value="FAD/NAD-bd_sf"/>
</dbReference>
<keyword evidence="3" id="KW-0274">FAD</keyword>
<dbReference type="PANTHER" id="PTHR43400:SF10">
    <property type="entry name" value="3-OXOSTEROID 1-DEHYDROGENASE"/>
    <property type="match status" value="1"/>
</dbReference>
<protein>
    <submittedName>
        <fullName evidence="6">3-oxo-5-alpha-steroid 4-dehydrogenase</fullName>
    </submittedName>
</protein>
<keyword evidence="2" id="KW-0285">Flavoprotein</keyword>
<dbReference type="SUPFAM" id="SSF56425">
    <property type="entry name" value="Succinate dehydrogenase/fumarate reductase flavoprotein, catalytic domain"/>
    <property type="match status" value="1"/>
</dbReference>
<dbReference type="SUPFAM" id="SSF51905">
    <property type="entry name" value="FAD/NAD(P)-binding domain"/>
    <property type="match status" value="1"/>
</dbReference>
<reference evidence="6" key="1">
    <citation type="submission" date="2016-07" db="EMBL/GenBank/DDBJ databases">
        <title>New class B carbapenemase carried by novel plasmid in Pseudomonas putida enviromental strain in eastern Amazonia.</title>
        <authorList>
            <person name="Souza C.O."/>
            <person name="Lima K.V."/>
            <person name="Brasiliense D.M."/>
            <person name="Perez-Chaparro P.J."/>
            <person name="Mamizuka E.M."/>
            <person name="Lima M.O."/>
            <person name="Lima L.N."/>
            <person name="McCulloch J.A."/>
        </authorList>
    </citation>
    <scope>NUCLEOTIDE SEQUENCE [LARGE SCALE GENOMIC DNA]</scope>
    <source>
        <strain evidence="6">IEC33019</strain>
    </source>
</reference>
<dbReference type="InterPro" id="IPR027477">
    <property type="entry name" value="Succ_DH/fumarate_Rdtase_cat_sf"/>
</dbReference>
<dbReference type="GO" id="GO:0008202">
    <property type="term" value="P:steroid metabolic process"/>
    <property type="evidence" value="ECO:0007669"/>
    <property type="project" value="UniProtKB-ARBA"/>
</dbReference>
<gene>
    <name evidence="6" type="ORF">IEC33019_2030</name>
</gene>
<evidence type="ECO:0000256" key="3">
    <source>
        <dbReference type="ARBA" id="ARBA00022827"/>
    </source>
</evidence>
<dbReference type="Pfam" id="PF00890">
    <property type="entry name" value="FAD_binding_2"/>
    <property type="match status" value="1"/>
</dbReference>
<organism evidence="6">
    <name type="scientific">Pseudomonas putida</name>
    <name type="common">Arthrobacter siderocapsulatus</name>
    <dbReference type="NCBI Taxonomy" id="303"/>
    <lineage>
        <taxon>Bacteria</taxon>
        <taxon>Pseudomonadati</taxon>
        <taxon>Pseudomonadota</taxon>
        <taxon>Gammaproteobacteria</taxon>
        <taxon>Pseudomonadales</taxon>
        <taxon>Pseudomonadaceae</taxon>
        <taxon>Pseudomonas</taxon>
    </lineage>
</organism>
<sequence length="565" mass="60560">MTEHAVTAPLRVDSAEQLHWQQRADLVVVGFGGAGASAAIEAASRGLSVLVLERFAGGGATALSGGVVYAGGGTPQQLQAGYQDSSEAMFNYLRKEVGDAVSEQTLRTFCEGSLEQLAWLERQGAVFEGSMAPHKTSYPSDRYYLYYSGNEAVPAYAVDAPAAPRGHRTKGSGMSGSALFRALADSARRHGVQVRTQCQVRRLVIDRDGQVIGVQAWQLPVGSRAARSHARLARWAAAVHMYVPALSAKLRASMQRLEQRHAQPLLVRAEHGVVLASGGFVFNRQLLGEHAPRYLDGLPLGSSGCDGSGIDLGRSVGGSLGRMDKVSAWRFINPPLAWARGLIVNARGERYCNEELYGATLGHAMVEEQGGRALLILDRTLRNQALAQVRPGKVWSFQRLPVLLNLLFNCRRGNTLEQLAERCQLPAHALRHSVDSYSRAARGEIADPLGKSASMLHDLGQGPWYCLDLSYDSQLYPCPTLTLGGLRVCEQSGRVLDQQGAPIAGLYGAGRCAVGVASNLYVSGLSLADCVFSGRRAAAHVAELAARQRAPQGEPPCNAQLISGT</sequence>
<dbReference type="GO" id="GO:0016491">
    <property type="term" value="F:oxidoreductase activity"/>
    <property type="evidence" value="ECO:0007669"/>
    <property type="project" value="UniProtKB-KW"/>
</dbReference>
<dbReference type="AlphaFoldDB" id="A0A1B2F5X6"/>
<dbReference type="Gene3D" id="3.90.700.10">
    <property type="entry name" value="Succinate dehydrogenase/fumarate reductase flavoprotein, catalytic domain"/>
    <property type="match status" value="1"/>
</dbReference>
<evidence type="ECO:0000259" key="5">
    <source>
        <dbReference type="Pfam" id="PF00890"/>
    </source>
</evidence>
<name>A0A1B2F5X6_PSEPU</name>
<dbReference type="InterPro" id="IPR003953">
    <property type="entry name" value="FAD-dep_OxRdtase_2_FAD-bd"/>
</dbReference>
<dbReference type="NCBIfam" id="NF005511">
    <property type="entry name" value="PRK07121.1-4"/>
    <property type="match status" value="1"/>
</dbReference>
<evidence type="ECO:0000256" key="4">
    <source>
        <dbReference type="ARBA" id="ARBA00023002"/>
    </source>
</evidence>
<dbReference type="EMBL" id="CP016634">
    <property type="protein sequence ID" value="ANY87591.1"/>
    <property type="molecule type" value="Genomic_DNA"/>
</dbReference>
<accession>A0A1B2F5X6</accession>
<proteinExistence type="predicted"/>
<dbReference type="Gene3D" id="3.50.50.60">
    <property type="entry name" value="FAD/NAD(P)-binding domain"/>
    <property type="match status" value="3"/>
</dbReference>
<feature type="domain" description="FAD-dependent oxidoreductase 2 FAD-binding" evidence="5">
    <location>
        <begin position="25"/>
        <end position="517"/>
    </location>
</feature>
<dbReference type="InterPro" id="IPR050315">
    <property type="entry name" value="FAD-oxidoreductase_2"/>
</dbReference>
<dbReference type="RefSeq" id="WP_070094493.1">
    <property type="nucleotide sequence ID" value="NZ_CP016634.1"/>
</dbReference>
<dbReference type="PANTHER" id="PTHR43400">
    <property type="entry name" value="FUMARATE REDUCTASE"/>
    <property type="match status" value="1"/>
</dbReference>
<evidence type="ECO:0000256" key="1">
    <source>
        <dbReference type="ARBA" id="ARBA00001974"/>
    </source>
</evidence>